<comment type="subcellular location">
    <subcellularLocation>
        <location evidence="1">Endoplasmic reticulum membrane</location>
        <topology evidence="1">Multi-pass membrane protein</topology>
    </subcellularLocation>
</comment>
<dbReference type="Proteomes" id="UP000695562">
    <property type="component" value="Unassembled WGS sequence"/>
</dbReference>
<feature type="transmembrane region" description="Helical" evidence="16">
    <location>
        <begin position="197"/>
        <end position="215"/>
    </location>
</feature>
<evidence type="ECO:0000256" key="10">
    <source>
        <dbReference type="ARBA" id="ARBA00022824"/>
    </source>
</evidence>
<dbReference type="GO" id="GO:0004144">
    <property type="term" value="F:diacylglycerol O-acyltransferase activity"/>
    <property type="evidence" value="ECO:0007669"/>
    <property type="project" value="UniProtKB-EC"/>
</dbReference>
<keyword evidence="11 16" id="KW-1133">Transmembrane helix</keyword>
<keyword evidence="12" id="KW-0443">Lipid metabolism</keyword>
<feature type="compositionally biased region" description="Low complexity" evidence="15">
    <location>
        <begin position="36"/>
        <end position="66"/>
    </location>
</feature>
<proteinExistence type="inferred from homology"/>
<comment type="pathway">
    <text evidence="2">Glycerolipid metabolism; triacylglycerol biosynthesis.</text>
</comment>
<sequence length="509" mass="57512">METNANTNTTTTTSEIVKTTNVEVVVVVDTELAVTNTNATPTNKNNNNNNNKNNNNGNSNSNNNNTKKNDCMKNGDTMKRINFLYQASHFLLTQSGNQAISSFYNNSMKQIAQKSVVRINSNVKRTICKKCSTLLISGLSSSARIQEKRECHMVITCNNCQKSKRFHCKKKPLRSVIRNTAIWVDILNVPMHRRLETLAVFLYAMVLPVTLVMAFNMIVIPLFWGITIPYFIWILFYDHSHESGGRRWNVARNFIIWKYFKNYFPISLIVNSNFDASKKYIFAYHPHGIISIGAFCNFATNANGIDEKIPNLDIHLLTLESNFKIPFLREILMWFGVCSVSKKSCETILKKGPGQAIVIVVGGAEESLDAHPGQNEITLKKRKGFVKLALTHGASLVPVYSFGENDIFDQVPNPRGSLIRTIQTKIKDLTGIAPPIFMGRGIFNYDFGMLPVRHPIVTVIGEPIDIPKIKNPSTDVIELYHKLYIDAIKDLFNKYKDQYDSNTGDLKIN</sequence>
<dbReference type="SUPFAM" id="SSF69593">
    <property type="entry name" value="Glycerol-3-phosphate (1)-acyltransferase"/>
    <property type="match status" value="1"/>
</dbReference>
<keyword evidence="18" id="KW-1185">Reference proteome</keyword>
<evidence type="ECO:0000313" key="18">
    <source>
        <dbReference type="Proteomes" id="UP000695562"/>
    </source>
</evidence>
<organism evidence="17 18">
    <name type="scientific">Polysphondylium violaceum</name>
    <dbReference type="NCBI Taxonomy" id="133409"/>
    <lineage>
        <taxon>Eukaryota</taxon>
        <taxon>Amoebozoa</taxon>
        <taxon>Evosea</taxon>
        <taxon>Eumycetozoa</taxon>
        <taxon>Dictyostelia</taxon>
        <taxon>Dictyosteliales</taxon>
        <taxon>Dictyosteliaceae</taxon>
        <taxon>Polysphondylium</taxon>
    </lineage>
</organism>
<dbReference type="InterPro" id="IPR007175">
    <property type="entry name" value="Rpr2/Snm1/Rpp21"/>
</dbReference>
<evidence type="ECO:0000256" key="14">
    <source>
        <dbReference type="ARBA" id="ARBA00023315"/>
    </source>
</evidence>
<evidence type="ECO:0000256" key="4">
    <source>
        <dbReference type="ARBA" id="ARBA00005420"/>
    </source>
</evidence>
<dbReference type="OrthoDB" id="264532at2759"/>
<dbReference type="EMBL" id="AJWJ01000342">
    <property type="protein sequence ID" value="KAF2071751.1"/>
    <property type="molecule type" value="Genomic_DNA"/>
</dbReference>
<keyword evidence="6" id="KW-0444">Lipid biosynthesis</keyword>
<evidence type="ECO:0000256" key="8">
    <source>
        <dbReference type="ARBA" id="ARBA00022692"/>
    </source>
</evidence>
<reference evidence="17" key="1">
    <citation type="submission" date="2020-01" db="EMBL/GenBank/DDBJ databases">
        <title>Development of genomics and gene disruption for Polysphondylium violaceum indicates a role for the polyketide synthase stlB in stalk morphogenesis.</title>
        <authorList>
            <person name="Narita B."/>
            <person name="Kawabe Y."/>
            <person name="Kin K."/>
            <person name="Saito T."/>
            <person name="Gibbs R."/>
            <person name="Kuspa A."/>
            <person name="Muzny D."/>
            <person name="Queller D."/>
            <person name="Richards S."/>
            <person name="Strassman J."/>
            <person name="Sucgang R."/>
            <person name="Worley K."/>
            <person name="Schaap P."/>
        </authorList>
    </citation>
    <scope>NUCLEOTIDE SEQUENCE</scope>
    <source>
        <strain evidence="17">QSvi11</strain>
    </source>
</reference>
<keyword evidence="13 16" id="KW-0472">Membrane</keyword>
<gene>
    <name evidence="17" type="ORF">CYY_006936</name>
</gene>
<evidence type="ECO:0000256" key="11">
    <source>
        <dbReference type="ARBA" id="ARBA00022989"/>
    </source>
</evidence>
<evidence type="ECO:0000256" key="9">
    <source>
        <dbReference type="ARBA" id="ARBA00022798"/>
    </source>
</evidence>
<evidence type="ECO:0000256" key="13">
    <source>
        <dbReference type="ARBA" id="ARBA00023136"/>
    </source>
</evidence>
<dbReference type="GO" id="GO:0019432">
    <property type="term" value="P:triglyceride biosynthetic process"/>
    <property type="evidence" value="ECO:0007669"/>
    <property type="project" value="TreeGrafter"/>
</dbReference>
<keyword evidence="7" id="KW-0808">Transferase</keyword>
<evidence type="ECO:0000256" key="7">
    <source>
        <dbReference type="ARBA" id="ARBA00022679"/>
    </source>
</evidence>
<keyword evidence="14" id="KW-0012">Acyltransferase</keyword>
<keyword evidence="9" id="KW-0319">Glycerol metabolism</keyword>
<dbReference type="GO" id="GO:0006071">
    <property type="term" value="P:glycerol metabolic process"/>
    <property type="evidence" value="ECO:0007669"/>
    <property type="project" value="UniProtKB-KW"/>
</dbReference>
<dbReference type="PANTHER" id="PTHR12317:SF0">
    <property type="entry name" value="ACYLTRANSFERASE"/>
    <property type="match status" value="1"/>
</dbReference>
<dbReference type="Pfam" id="PF04032">
    <property type="entry name" value="Rpr2"/>
    <property type="match status" value="1"/>
</dbReference>
<feature type="region of interest" description="Disordered" evidence="15">
    <location>
        <begin position="36"/>
        <end position="73"/>
    </location>
</feature>
<comment type="pathway">
    <text evidence="3">Lipid metabolism.</text>
</comment>
<dbReference type="CDD" id="cd07987">
    <property type="entry name" value="LPLAT_MGAT-like"/>
    <property type="match status" value="1"/>
</dbReference>
<comment type="caution">
    <text evidence="17">The sequence shown here is derived from an EMBL/GenBank/DDBJ whole genome shotgun (WGS) entry which is preliminary data.</text>
</comment>
<evidence type="ECO:0000256" key="6">
    <source>
        <dbReference type="ARBA" id="ARBA00022516"/>
    </source>
</evidence>
<evidence type="ECO:0000256" key="16">
    <source>
        <dbReference type="SAM" id="Phobius"/>
    </source>
</evidence>
<keyword evidence="10" id="KW-0256">Endoplasmic reticulum</keyword>
<dbReference type="EC" id="2.3.1.20" evidence="5"/>
<evidence type="ECO:0000256" key="15">
    <source>
        <dbReference type="SAM" id="MobiDB-lite"/>
    </source>
</evidence>
<dbReference type="InterPro" id="IPR007130">
    <property type="entry name" value="DAGAT"/>
</dbReference>
<evidence type="ECO:0000313" key="17">
    <source>
        <dbReference type="EMBL" id="KAF2071751.1"/>
    </source>
</evidence>
<evidence type="ECO:0000256" key="3">
    <source>
        <dbReference type="ARBA" id="ARBA00005189"/>
    </source>
</evidence>
<dbReference type="Gene3D" id="6.20.50.20">
    <property type="match status" value="1"/>
</dbReference>
<evidence type="ECO:0000256" key="12">
    <source>
        <dbReference type="ARBA" id="ARBA00023098"/>
    </source>
</evidence>
<accession>A0A8J4PRI7</accession>
<evidence type="ECO:0000256" key="1">
    <source>
        <dbReference type="ARBA" id="ARBA00004477"/>
    </source>
</evidence>
<dbReference type="GO" id="GO:0005789">
    <property type="term" value="C:endoplasmic reticulum membrane"/>
    <property type="evidence" value="ECO:0007669"/>
    <property type="project" value="UniProtKB-SubCell"/>
</dbReference>
<name>A0A8J4PRI7_9MYCE</name>
<dbReference type="AlphaFoldDB" id="A0A8J4PRI7"/>
<dbReference type="GO" id="GO:0006396">
    <property type="term" value="P:RNA processing"/>
    <property type="evidence" value="ECO:0007669"/>
    <property type="project" value="InterPro"/>
</dbReference>
<dbReference type="PANTHER" id="PTHR12317">
    <property type="entry name" value="DIACYLGLYCEROL O-ACYLTRANSFERASE"/>
    <property type="match status" value="1"/>
</dbReference>
<protein>
    <recommendedName>
        <fullName evidence="5">diacylglycerol O-acyltransferase</fullName>
        <ecNumber evidence="5">2.3.1.20</ecNumber>
    </recommendedName>
</protein>
<keyword evidence="8 16" id="KW-0812">Transmembrane</keyword>
<evidence type="ECO:0000256" key="2">
    <source>
        <dbReference type="ARBA" id="ARBA00004771"/>
    </source>
</evidence>
<dbReference type="Pfam" id="PF03982">
    <property type="entry name" value="DAGAT"/>
    <property type="match status" value="1"/>
</dbReference>
<comment type="similarity">
    <text evidence="4">Belongs to the diacylglycerol acyltransferase family.</text>
</comment>
<evidence type="ECO:0000256" key="5">
    <source>
        <dbReference type="ARBA" id="ARBA00013244"/>
    </source>
</evidence>